<dbReference type="Proteomes" id="UP000316706">
    <property type="component" value="Unassembled WGS sequence"/>
</dbReference>
<accession>A0A543IJL1</accession>
<evidence type="ECO:0000259" key="5">
    <source>
        <dbReference type="PROSITE" id="PS50931"/>
    </source>
</evidence>
<name>A0A543IJL1_9ACTN</name>
<keyword evidence="3 6" id="KW-0238">DNA-binding</keyword>
<dbReference type="SUPFAM" id="SSF53850">
    <property type="entry name" value="Periplasmic binding protein-like II"/>
    <property type="match status" value="1"/>
</dbReference>
<dbReference type="GO" id="GO:0003700">
    <property type="term" value="F:DNA-binding transcription factor activity"/>
    <property type="evidence" value="ECO:0007669"/>
    <property type="project" value="InterPro"/>
</dbReference>
<dbReference type="Pfam" id="PF03466">
    <property type="entry name" value="LysR_substrate"/>
    <property type="match status" value="1"/>
</dbReference>
<comment type="caution">
    <text evidence="6">The sequence shown here is derived from an EMBL/GenBank/DDBJ whole genome shotgun (WGS) entry which is preliminary data.</text>
</comment>
<evidence type="ECO:0000256" key="2">
    <source>
        <dbReference type="ARBA" id="ARBA00023015"/>
    </source>
</evidence>
<proteinExistence type="inferred from homology"/>
<dbReference type="SUPFAM" id="SSF46785">
    <property type="entry name" value="Winged helix' DNA-binding domain"/>
    <property type="match status" value="1"/>
</dbReference>
<sequence length="317" mass="33173">MRGPEAHTGGMTLTQLGAFVLVARLGSVKEAARALNVSEPAVSQALAALRRHLGDPLIVPGRGGMTLTEGGARLLPIASQMVVLGAEAEGAVRAARGAPEALRVVAVPAIAEFVATPLLEAFGARSSRKVEGSAGVVGGREMAVLLHNRLADVALGPRLAGDRGLVSEPVFRASLVAVGVRAVPRPLWLVDPSGTDPCSETSLLLRRLKVPEERIRVYPNQTAAWAAAADGDGLAVALAHLVAPRVQRGELRVVATPATPAEVRWHATTLAPDRRPPLAGAFRRFLGTADALHIMRSPGSGVPPSRFRPPVYVTIWS</sequence>
<dbReference type="PANTHER" id="PTHR30126:SF39">
    <property type="entry name" value="HTH-TYPE TRANSCRIPTIONAL REGULATOR CYSL"/>
    <property type="match status" value="1"/>
</dbReference>
<keyword evidence="4" id="KW-0804">Transcription</keyword>
<dbReference type="GO" id="GO:0000976">
    <property type="term" value="F:transcription cis-regulatory region binding"/>
    <property type="evidence" value="ECO:0007669"/>
    <property type="project" value="TreeGrafter"/>
</dbReference>
<dbReference type="Pfam" id="PF00126">
    <property type="entry name" value="HTH_1"/>
    <property type="match status" value="1"/>
</dbReference>
<dbReference type="AlphaFoldDB" id="A0A543IJL1"/>
<evidence type="ECO:0000256" key="4">
    <source>
        <dbReference type="ARBA" id="ARBA00023163"/>
    </source>
</evidence>
<evidence type="ECO:0000313" key="6">
    <source>
        <dbReference type="EMBL" id="TQM70761.1"/>
    </source>
</evidence>
<evidence type="ECO:0000256" key="3">
    <source>
        <dbReference type="ARBA" id="ARBA00023125"/>
    </source>
</evidence>
<dbReference type="Gene3D" id="1.10.10.10">
    <property type="entry name" value="Winged helix-like DNA-binding domain superfamily/Winged helix DNA-binding domain"/>
    <property type="match status" value="1"/>
</dbReference>
<keyword evidence="2" id="KW-0805">Transcription regulation</keyword>
<dbReference type="PANTHER" id="PTHR30126">
    <property type="entry name" value="HTH-TYPE TRANSCRIPTIONAL REGULATOR"/>
    <property type="match status" value="1"/>
</dbReference>
<dbReference type="PROSITE" id="PS50931">
    <property type="entry name" value="HTH_LYSR"/>
    <property type="match status" value="1"/>
</dbReference>
<gene>
    <name evidence="6" type="ORF">FHX41_4497</name>
</gene>
<dbReference type="InterPro" id="IPR036390">
    <property type="entry name" value="WH_DNA-bd_sf"/>
</dbReference>
<dbReference type="EMBL" id="VFPO01000001">
    <property type="protein sequence ID" value="TQM70761.1"/>
    <property type="molecule type" value="Genomic_DNA"/>
</dbReference>
<comment type="similarity">
    <text evidence="1">Belongs to the LysR transcriptional regulatory family.</text>
</comment>
<reference evidence="6 7" key="1">
    <citation type="submission" date="2019-06" db="EMBL/GenBank/DDBJ databases">
        <title>Sequencing the genomes of 1000 actinobacteria strains.</title>
        <authorList>
            <person name="Klenk H.-P."/>
        </authorList>
    </citation>
    <scope>NUCLEOTIDE SEQUENCE [LARGE SCALE GENOMIC DNA]</scope>
    <source>
        <strain evidence="6 7">DSM 45043</strain>
    </source>
</reference>
<evidence type="ECO:0000256" key="1">
    <source>
        <dbReference type="ARBA" id="ARBA00009437"/>
    </source>
</evidence>
<feature type="domain" description="HTH lysR-type" evidence="5">
    <location>
        <begin position="11"/>
        <end position="68"/>
    </location>
</feature>
<dbReference type="InterPro" id="IPR000847">
    <property type="entry name" value="LysR_HTH_N"/>
</dbReference>
<keyword evidence="7" id="KW-1185">Reference proteome</keyword>
<protein>
    <submittedName>
        <fullName evidence="6">DNA-binding transcriptional LysR family regulator</fullName>
    </submittedName>
</protein>
<dbReference type="InterPro" id="IPR005119">
    <property type="entry name" value="LysR_subst-bd"/>
</dbReference>
<evidence type="ECO:0000313" key="7">
    <source>
        <dbReference type="Proteomes" id="UP000316706"/>
    </source>
</evidence>
<dbReference type="InterPro" id="IPR036388">
    <property type="entry name" value="WH-like_DNA-bd_sf"/>
</dbReference>
<organism evidence="6 7">
    <name type="scientific">Actinomadura hallensis</name>
    <dbReference type="NCBI Taxonomy" id="337895"/>
    <lineage>
        <taxon>Bacteria</taxon>
        <taxon>Bacillati</taxon>
        <taxon>Actinomycetota</taxon>
        <taxon>Actinomycetes</taxon>
        <taxon>Streptosporangiales</taxon>
        <taxon>Thermomonosporaceae</taxon>
        <taxon>Actinomadura</taxon>
    </lineage>
</organism>